<dbReference type="SUPFAM" id="SSF55961">
    <property type="entry name" value="Bet v1-like"/>
    <property type="match status" value="1"/>
</dbReference>
<dbReference type="RefSeq" id="WP_164211069.1">
    <property type="nucleotide sequence ID" value="NZ_JAAGSC010000040.1"/>
</dbReference>
<comment type="caution">
    <text evidence="2">The sequence shown here is derived from an EMBL/GenBank/DDBJ whole genome shotgun (WGS) entry which is preliminary data.</text>
</comment>
<dbReference type="Pfam" id="PF11066">
    <property type="entry name" value="DUF2867"/>
    <property type="match status" value="1"/>
</dbReference>
<dbReference type="InterPro" id="IPR023393">
    <property type="entry name" value="START-like_dom_sf"/>
</dbReference>
<gene>
    <name evidence="2" type="ORF">G3I74_08055</name>
</gene>
<reference evidence="2 3" key="1">
    <citation type="submission" date="2020-02" db="EMBL/GenBank/DDBJ databases">
        <authorList>
            <person name="Zhang X.-Y."/>
        </authorList>
    </citation>
    <scope>NUCLEOTIDE SEQUENCE [LARGE SCALE GENOMIC DNA]</scope>
    <source>
        <strain evidence="2 3">C33</strain>
    </source>
</reference>
<dbReference type="AlphaFoldDB" id="A0A845V371"/>
<dbReference type="GO" id="GO:0004029">
    <property type="term" value="F:aldehyde dehydrogenase (NAD+) activity"/>
    <property type="evidence" value="ECO:0007669"/>
    <property type="project" value="TreeGrafter"/>
</dbReference>
<dbReference type="Pfam" id="PF13460">
    <property type="entry name" value="NAD_binding_10"/>
    <property type="match status" value="1"/>
</dbReference>
<protein>
    <submittedName>
        <fullName evidence="2">SDR family oxidoreductase</fullName>
    </submittedName>
</protein>
<dbReference type="InterPro" id="IPR016040">
    <property type="entry name" value="NAD(P)-bd_dom"/>
</dbReference>
<dbReference type="InterPro" id="IPR036291">
    <property type="entry name" value="NAD(P)-bd_dom_sf"/>
</dbReference>
<dbReference type="InterPro" id="IPR021295">
    <property type="entry name" value="DUF2867"/>
</dbReference>
<dbReference type="SUPFAM" id="SSF51735">
    <property type="entry name" value="NAD(P)-binding Rossmann-fold domains"/>
    <property type="match status" value="1"/>
</dbReference>
<evidence type="ECO:0000313" key="3">
    <source>
        <dbReference type="Proteomes" id="UP000484885"/>
    </source>
</evidence>
<evidence type="ECO:0000259" key="1">
    <source>
        <dbReference type="Pfam" id="PF13460"/>
    </source>
</evidence>
<sequence>MNDDSDSIARVPADDSRPWVVSGVTGYMGGHLATYLLDQGIPVRAMARTPEKLEGVRWPERWPHCEVVRGDVLDPDSLVGKFDGVRVAFYLIHAMCAGKNYMQLEIDGARNFAQAAAAGGVERVFYIGGLVPDGADTQHIVARKRIGDTLREGSVPVTEIRAGIIVGPGSAAFEVMRDAIFHLPFLVSPPYVDRVSPPIALENMCKYAMELAVMPEAAGEIFDAAGPDVMSYADQMRIIAEVGGVKPRKILRIPFLTERMAAVFLPLVSAVPSSIAGALIEGMRQNFTADDTRIRELVPQRLLSYREATEAVYEEERNQPVYTRWVDGGFVFRGMNHHSAYYGKQATGNYWTKASPEAVWKIMTRIGGENRYFYLNILWTIREWIDWLVGGRGRRRFRRDPEVIELGDEIDSWEVIAMEPGERFTLRFGMKAPGDGVLEFAAIPDGEGTRIHATATWHPAGTWGLLYWHAMYLPHLVLFNGLTRSIGERAERLEAENQQHA</sequence>
<dbReference type="PANTHER" id="PTHR48079">
    <property type="entry name" value="PROTEIN YEEZ"/>
    <property type="match status" value="1"/>
</dbReference>
<organism evidence="2 3">
    <name type="scientific">Wenzhouxiangella limi</name>
    <dbReference type="NCBI Taxonomy" id="2707351"/>
    <lineage>
        <taxon>Bacteria</taxon>
        <taxon>Pseudomonadati</taxon>
        <taxon>Pseudomonadota</taxon>
        <taxon>Gammaproteobacteria</taxon>
        <taxon>Chromatiales</taxon>
        <taxon>Wenzhouxiangellaceae</taxon>
        <taxon>Wenzhouxiangella</taxon>
    </lineage>
</organism>
<dbReference type="PANTHER" id="PTHR48079:SF6">
    <property type="entry name" value="NAD(P)-BINDING DOMAIN-CONTAINING PROTEIN-RELATED"/>
    <property type="match status" value="1"/>
</dbReference>
<dbReference type="Proteomes" id="UP000484885">
    <property type="component" value="Unassembled WGS sequence"/>
</dbReference>
<evidence type="ECO:0000313" key="2">
    <source>
        <dbReference type="EMBL" id="NDY95676.1"/>
    </source>
</evidence>
<keyword evidence="3" id="KW-1185">Reference proteome</keyword>
<dbReference type="EMBL" id="JAAGSC010000040">
    <property type="protein sequence ID" value="NDY95676.1"/>
    <property type="molecule type" value="Genomic_DNA"/>
</dbReference>
<feature type="domain" description="NAD(P)-binding" evidence="1">
    <location>
        <begin position="23"/>
        <end position="130"/>
    </location>
</feature>
<name>A0A845V371_9GAMM</name>
<accession>A0A845V371</accession>
<dbReference type="InterPro" id="IPR051783">
    <property type="entry name" value="NAD(P)-dependent_oxidoreduct"/>
</dbReference>
<dbReference type="Gene3D" id="3.30.530.20">
    <property type="match status" value="1"/>
</dbReference>
<dbReference type="Gene3D" id="3.40.50.720">
    <property type="entry name" value="NAD(P)-binding Rossmann-like Domain"/>
    <property type="match status" value="1"/>
</dbReference>
<proteinExistence type="predicted"/>
<dbReference type="GO" id="GO:0005737">
    <property type="term" value="C:cytoplasm"/>
    <property type="evidence" value="ECO:0007669"/>
    <property type="project" value="TreeGrafter"/>
</dbReference>